<dbReference type="SMART" id="SM00382">
    <property type="entry name" value="AAA"/>
    <property type="match status" value="2"/>
</dbReference>
<dbReference type="CDD" id="cd03221">
    <property type="entry name" value="ABCF_EF-3"/>
    <property type="match status" value="2"/>
</dbReference>
<evidence type="ECO:0000259" key="7">
    <source>
        <dbReference type="PROSITE" id="PS50893"/>
    </source>
</evidence>
<dbReference type="FunFam" id="3.40.50.300:FF:000011">
    <property type="entry name" value="Putative ABC transporter ATP-binding component"/>
    <property type="match status" value="1"/>
</dbReference>
<name>A0A3N1NWW9_9GAMM</name>
<evidence type="ECO:0000256" key="2">
    <source>
        <dbReference type="ARBA" id="ARBA00022741"/>
    </source>
</evidence>
<keyword evidence="3 8" id="KW-0067">ATP-binding</keyword>
<comment type="caution">
    <text evidence="8">The sequence shown here is derived from an EMBL/GenBank/DDBJ whole genome shotgun (WGS) entry which is preliminary data.</text>
</comment>
<dbReference type="Gene3D" id="1.10.287.380">
    <property type="entry name" value="Valyl-tRNA synthetase, C-terminal domain"/>
    <property type="match status" value="1"/>
</dbReference>
<reference evidence="8 9" key="1">
    <citation type="submission" date="2018-11" db="EMBL/GenBank/DDBJ databases">
        <title>Genomic Encyclopedia of Type Strains, Phase IV (KMG-IV): sequencing the most valuable type-strain genomes for metagenomic binning, comparative biology and taxonomic classification.</title>
        <authorList>
            <person name="Goeker M."/>
        </authorList>
    </citation>
    <scope>NUCLEOTIDE SEQUENCE [LARGE SCALE GENOMIC DNA]</scope>
    <source>
        <strain evidence="8 9">DSM 21945</strain>
    </source>
</reference>
<dbReference type="PANTHER" id="PTHR19211">
    <property type="entry name" value="ATP-BINDING TRANSPORT PROTEIN-RELATED"/>
    <property type="match status" value="1"/>
</dbReference>
<dbReference type="AlphaFoldDB" id="A0A3N1NWW9"/>
<dbReference type="PROSITE" id="PS00211">
    <property type="entry name" value="ABC_TRANSPORTER_1"/>
    <property type="match status" value="2"/>
</dbReference>
<dbReference type="EMBL" id="RJUL01000008">
    <property type="protein sequence ID" value="ROQ23392.1"/>
    <property type="molecule type" value="Genomic_DNA"/>
</dbReference>
<keyword evidence="1" id="KW-0677">Repeat</keyword>
<organism evidence="8 9">
    <name type="scientific">Gallaecimonas pentaromativorans</name>
    <dbReference type="NCBI Taxonomy" id="584787"/>
    <lineage>
        <taxon>Bacteria</taxon>
        <taxon>Pseudomonadati</taxon>
        <taxon>Pseudomonadota</taxon>
        <taxon>Gammaproteobacteria</taxon>
        <taxon>Enterobacterales</taxon>
        <taxon>Gallaecimonadaceae</taxon>
        <taxon>Gallaecimonas</taxon>
    </lineage>
</organism>
<gene>
    <name evidence="8" type="ORF">EDC28_108130</name>
</gene>
<evidence type="ECO:0000256" key="1">
    <source>
        <dbReference type="ARBA" id="ARBA00022737"/>
    </source>
</evidence>
<dbReference type="PROSITE" id="PS50893">
    <property type="entry name" value="ABC_TRANSPORTER_2"/>
    <property type="match status" value="2"/>
</dbReference>
<evidence type="ECO:0000256" key="4">
    <source>
        <dbReference type="ARBA" id="ARBA00061571"/>
    </source>
</evidence>
<evidence type="ECO:0000256" key="3">
    <source>
        <dbReference type="ARBA" id="ARBA00022840"/>
    </source>
</evidence>
<dbReference type="GO" id="GO:0016887">
    <property type="term" value="F:ATP hydrolysis activity"/>
    <property type="evidence" value="ECO:0007669"/>
    <property type="project" value="InterPro"/>
</dbReference>
<dbReference type="InterPro" id="IPR050611">
    <property type="entry name" value="ABCF"/>
</dbReference>
<dbReference type="FunFam" id="3.40.50.300:FF:002053">
    <property type="entry name" value="ABC transporter ATP-binding protein"/>
    <property type="match status" value="1"/>
</dbReference>
<evidence type="ECO:0000256" key="6">
    <source>
        <dbReference type="SAM" id="MobiDB-lite"/>
    </source>
</evidence>
<dbReference type="STRING" id="584787.GCA_001247655_03836"/>
<evidence type="ECO:0000256" key="5">
    <source>
        <dbReference type="ARBA" id="ARBA00069073"/>
    </source>
</evidence>
<dbReference type="InterPro" id="IPR032524">
    <property type="entry name" value="ABC_tran_C"/>
</dbReference>
<comment type="similarity">
    <text evidence="4">Belongs to the ABC transporter superfamily. ABCF family. YheS subfamily.</text>
</comment>
<dbReference type="NCBIfam" id="NF007921">
    <property type="entry name" value="PRK10636.1"/>
    <property type="match status" value="1"/>
</dbReference>
<dbReference type="InterPro" id="IPR003593">
    <property type="entry name" value="AAA+_ATPase"/>
</dbReference>
<dbReference type="InterPro" id="IPR032781">
    <property type="entry name" value="ABC_tran_Xtn"/>
</dbReference>
<feature type="domain" description="ABC transporter" evidence="7">
    <location>
        <begin position="2"/>
        <end position="246"/>
    </location>
</feature>
<accession>A0A3N1NWW9</accession>
<protein>
    <recommendedName>
        <fullName evidence="5">Probable ATP-binding protein YheS</fullName>
    </recommendedName>
</protein>
<evidence type="ECO:0000313" key="9">
    <source>
        <dbReference type="Proteomes" id="UP000268033"/>
    </source>
</evidence>
<dbReference type="SUPFAM" id="SSF52540">
    <property type="entry name" value="P-loop containing nucleoside triphosphate hydrolases"/>
    <property type="match status" value="2"/>
</dbReference>
<evidence type="ECO:0000313" key="8">
    <source>
        <dbReference type="EMBL" id="ROQ23392.1"/>
    </source>
</evidence>
<dbReference type="InterPro" id="IPR017871">
    <property type="entry name" value="ABC_transporter-like_CS"/>
</dbReference>
<dbReference type="Proteomes" id="UP000268033">
    <property type="component" value="Unassembled WGS sequence"/>
</dbReference>
<keyword evidence="9" id="KW-1185">Reference proteome</keyword>
<feature type="domain" description="ABC transporter" evidence="7">
    <location>
        <begin position="313"/>
        <end position="527"/>
    </location>
</feature>
<dbReference type="GO" id="GO:0003677">
    <property type="term" value="F:DNA binding"/>
    <property type="evidence" value="ECO:0007669"/>
    <property type="project" value="InterPro"/>
</dbReference>
<dbReference type="Pfam" id="PF16326">
    <property type="entry name" value="ABC_tran_CTD"/>
    <property type="match status" value="1"/>
</dbReference>
<dbReference type="Pfam" id="PF12848">
    <property type="entry name" value="ABC_tran_Xtn"/>
    <property type="match status" value="1"/>
</dbReference>
<dbReference type="RefSeq" id="WP_123422190.1">
    <property type="nucleotide sequence ID" value="NZ_RJUL01000008.1"/>
</dbReference>
<dbReference type="Pfam" id="PF00005">
    <property type="entry name" value="ABC_tran"/>
    <property type="match status" value="2"/>
</dbReference>
<dbReference type="InterPro" id="IPR003439">
    <property type="entry name" value="ABC_transporter-like_ATP-bd"/>
</dbReference>
<dbReference type="InterPro" id="IPR037118">
    <property type="entry name" value="Val-tRNA_synth_C_sf"/>
</dbReference>
<dbReference type="PANTHER" id="PTHR19211:SF14">
    <property type="entry name" value="ATP-BINDING CASSETTE SUB-FAMILY F MEMBER 1"/>
    <property type="match status" value="1"/>
</dbReference>
<keyword evidence="2" id="KW-0547">Nucleotide-binding</keyword>
<feature type="region of interest" description="Disordered" evidence="6">
    <location>
        <begin position="529"/>
        <end position="555"/>
    </location>
</feature>
<dbReference type="GO" id="GO:0005524">
    <property type="term" value="F:ATP binding"/>
    <property type="evidence" value="ECO:0007669"/>
    <property type="project" value="UniProtKB-KW"/>
</dbReference>
<sequence>MIHLQDLQLIRGGQKLFDGASLTVHAGHRVGLVGANGCGKSTLFALLRGELEVDGGDVKLPANWTIASVKQETPALERPAIDYVIDGDARYRALEAKLATAQAHNDGDAIARIMGDIEQAGGYDIRARAGSLMHGLGFNGGDELRAVSSFSGGWRMRLNLAQALICPSDLLLLDEPTNHLDLDAVFWLADWLTSYKGTLLLISHDRDFLDDVVTHICHVEHQKLNSYTGNYESFERQRAARLAQQQAMFERQQTQRAHLQSFIDRFKAKATKARQAQSRIKALERMEELQAAHVDSPFSFVFENAATLPSPLLAIDKVSLGYGDKQILSNVSLRLQPGERIGLLGPNGAGKSTLIKFLAGGLAPQRGELVPAQGLKVGYFAQHQLEYLDAGASALLHLQRLAPQVREQELRDFLGHFDFRGDKALDPIAPFSGGEKARLALALIVWQRPNLLLLDEPTNHLDLEMREALTLALQDFDGAMVIVSHDRHLLRTTTDTFLRVSHGEVAPFDGDLDDYHKWLKDREKVANADADAVSAKDNSAQSRKDRKRLEAEHRTKTRPLKQKIEKLDKTMASLGDKLATIEGRLGDADIYEAANKAELTRLLKEQGDARAELETVELEWMTLSEELEGLDSAFEEQFA</sequence>
<dbReference type="Gene3D" id="3.40.50.300">
    <property type="entry name" value="P-loop containing nucleotide triphosphate hydrolases"/>
    <property type="match status" value="2"/>
</dbReference>
<dbReference type="InterPro" id="IPR027417">
    <property type="entry name" value="P-loop_NTPase"/>
</dbReference>
<proteinExistence type="inferred from homology"/>